<organism evidence="2 3">
    <name type="scientific">Nemorincola caseinilytica</name>
    <dbReference type="NCBI Taxonomy" id="2054315"/>
    <lineage>
        <taxon>Bacteria</taxon>
        <taxon>Pseudomonadati</taxon>
        <taxon>Bacteroidota</taxon>
        <taxon>Chitinophagia</taxon>
        <taxon>Chitinophagales</taxon>
        <taxon>Chitinophagaceae</taxon>
        <taxon>Nemorincola</taxon>
    </lineage>
</organism>
<dbReference type="InterPro" id="IPR014729">
    <property type="entry name" value="Rossmann-like_a/b/a_fold"/>
</dbReference>
<sequence length="229" mass="25907">MPLKTYFNWSTGKDSAMALNALLRDDRYSVAHLLTSVNAHHDRVSMHGVRTALLQRQVDAIGISALRIELPEQPTNEEYERLAGGKVAQLKAMGCEVAAFGDIFLEDLRRYREDQLATVGMKTVFPLWKRDTRELMAEFITSGFRAITVCVNASLLDRSFVGRELDRSFLDDLPVNVDPCGENGEFHTFCYYAPFFKEPVPFSIGETVYREYDNAGSKSGFWFCDLLPA</sequence>
<keyword evidence="2" id="KW-0436">Ligase</keyword>
<accession>A0ABP8N8M8</accession>
<gene>
    <name evidence="2" type="ORF">GCM10023093_07070</name>
</gene>
<dbReference type="Gene3D" id="3.90.1490.10">
    <property type="entry name" value="putative n-type atp pyrophosphatase, domain 2"/>
    <property type="match status" value="1"/>
</dbReference>
<dbReference type="CDD" id="cd01994">
    <property type="entry name" value="AANH_PF0828-like"/>
    <property type="match status" value="1"/>
</dbReference>
<dbReference type="EMBL" id="BAABFA010000005">
    <property type="protein sequence ID" value="GAA4461776.1"/>
    <property type="molecule type" value="Genomic_DNA"/>
</dbReference>
<dbReference type="RefSeq" id="WP_345078622.1">
    <property type="nucleotide sequence ID" value="NZ_BAABFA010000005.1"/>
</dbReference>
<proteinExistence type="predicted"/>
<protein>
    <submittedName>
        <fullName evidence="2">Diphthine--ammonia ligase</fullName>
    </submittedName>
</protein>
<keyword evidence="3" id="KW-1185">Reference proteome</keyword>
<feature type="domain" description="Diphthamide synthase" evidence="1">
    <location>
        <begin position="5"/>
        <end position="199"/>
    </location>
</feature>
<dbReference type="Gene3D" id="3.40.50.620">
    <property type="entry name" value="HUPs"/>
    <property type="match status" value="1"/>
</dbReference>
<dbReference type="InterPro" id="IPR002761">
    <property type="entry name" value="Diphthami_syn_dom"/>
</dbReference>
<reference evidence="3" key="1">
    <citation type="journal article" date="2019" name="Int. J. Syst. Evol. Microbiol.">
        <title>The Global Catalogue of Microorganisms (GCM) 10K type strain sequencing project: providing services to taxonomists for standard genome sequencing and annotation.</title>
        <authorList>
            <consortium name="The Broad Institute Genomics Platform"/>
            <consortium name="The Broad Institute Genome Sequencing Center for Infectious Disease"/>
            <person name="Wu L."/>
            <person name="Ma J."/>
        </authorList>
    </citation>
    <scope>NUCLEOTIDE SEQUENCE [LARGE SCALE GENOMIC DNA]</scope>
    <source>
        <strain evidence="3">JCM 32105</strain>
    </source>
</reference>
<evidence type="ECO:0000259" key="1">
    <source>
        <dbReference type="Pfam" id="PF01902"/>
    </source>
</evidence>
<dbReference type="GO" id="GO:0016874">
    <property type="term" value="F:ligase activity"/>
    <property type="evidence" value="ECO:0007669"/>
    <property type="project" value="UniProtKB-KW"/>
</dbReference>
<dbReference type="Proteomes" id="UP001500067">
    <property type="component" value="Unassembled WGS sequence"/>
</dbReference>
<dbReference type="Pfam" id="PF01902">
    <property type="entry name" value="Diphthami_syn_2"/>
    <property type="match status" value="1"/>
</dbReference>
<name>A0ABP8N8M8_9BACT</name>
<comment type="caution">
    <text evidence="2">The sequence shown here is derived from an EMBL/GenBank/DDBJ whole genome shotgun (WGS) entry which is preliminary data.</text>
</comment>
<dbReference type="SUPFAM" id="SSF52402">
    <property type="entry name" value="Adenine nucleotide alpha hydrolases-like"/>
    <property type="match status" value="1"/>
</dbReference>
<dbReference type="NCBIfam" id="TIGR00290">
    <property type="entry name" value="MJ0570_dom"/>
    <property type="match status" value="1"/>
</dbReference>
<evidence type="ECO:0000313" key="3">
    <source>
        <dbReference type="Proteomes" id="UP001500067"/>
    </source>
</evidence>
<evidence type="ECO:0000313" key="2">
    <source>
        <dbReference type="EMBL" id="GAA4461776.1"/>
    </source>
</evidence>